<comment type="caution">
    <text evidence="1">The sequence shown here is derived from an EMBL/GenBank/DDBJ whole genome shotgun (WGS) entry which is preliminary data.</text>
</comment>
<gene>
    <name evidence="1" type="ORF">HMPREF0971_00493</name>
</gene>
<dbReference type="EMBL" id="ACUZ02000004">
    <property type="protein sequence ID" value="EFB33214.1"/>
    <property type="molecule type" value="Genomic_DNA"/>
</dbReference>
<evidence type="ECO:0000313" key="1">
    <source>
        <dbReference type="EMBL" id="EFB33214.1"/>
    </source>
</evidence>
<sequence>MPFFISISVISYIKGKFTYLFDKAYIRKYVYFCNNKIQLM</sequence>
<dbReference type="Proteomes" id="UP000004079">
    <property type="component" value="Unassembled WGS sequence"/>
</dbReference>
<proteinExistence type="predicted"/>
<dbReference type="HOGENOM" id="CLU_3294388_0_0_10"/>
<evidence type="ECO:0000313" key="2">
    <source>
        <dbReference type="Proteomes" id="UP000004079"/>
    </source>
</evidence>
<name>D1QNF7_9BACT</name>
<dbReference type="AlphaFoldDB" id="D1QNF7"/>
<accession>D1QNF7</accession>
<protein>
    <submittedName>
        <fullName evidence="1">Uncharacterized protein</fullName>
    </submittedName>
</protein>
<organism evidence="1 2">
    <name type="scientific">Segatella oris F0302</name>
    <dbReference type="NCBI Taxonomy" id="649760"/>
    <lineage>
        <taxon>Bacteria</taxon>
        <taxon>Pseudomonadati</taxon>
        <taxon>Bacteroidota</taxon>
        <taxon>Bacteroidia</taxon>
        <taxon>Bacteroidales</taxon>
        <taxon>Prevotellaceae</taxon>
        <taxon>Segatella</taxon>
    </lineage>
</organism>
<reference evidence="1 2" key="1">
    <citation type="submission" date="2009-11" db="EMBL/GenBank/DDBJ databases">
        <authorList>
            <person name="Weinstock G."/>
            <person name="Sodergren E."/>
            <person name="Clifton S."/>
            <person name="Fulton L."/>
            <person name="Fulton B."/>
            <person name="Courtney L."/>
            <person name="Fronick C."/>
            <person name="Harrison M."/>
            <person name="Strong C."/>
            <person name="Farmer C."/>
            <person name="Delahaunty K."/>
            <person name="Markovic C."/>
            <person name="Hall O."/>
            <person name="Minx P."/>
            <person name="Tomlinson C."/>
            <person name="Mitreva M."/>
            <person name="Nelson J."/>
            <person name="Hou S."/>
            <person name="Wollam A."/>
            <person name="Pepin K.H."/>
            <person name="Johnson M."/>
            <person name="Bhonagiri V."/>
            <person name="Nash W.E."/>
            <person name="Warren W."/>
            <person name="Chinwalla A."/>
            <person name="Mardis E.R."/>
            <person name="Wilson R.K."/>
        </authorList>
    </citation>
    <scope>NUCLEOTIDE SEQUENCE [LARGE SCALE GENOMIC DNA]</scope>
    <source>
        <strain evidence="1 2">F0302</strain>
    </source>
</reference>